<dbReference type="AlphaFoldDB" id="E6PJ33"/>
<evidence type="ECO:0000313" key="3">
    <source>
        <dbReference type="EMBL" id="CBH76475.1"/>
    </source>
</evidence>
<accession>E6PJ33</accession>
<dbReference type="Pfam" id="PF00171">
    <property type="entry name" value="Aldedh"/>
    <property type="match status" value="1"/>
</dbReference>
<dbReference type="InterPro" id="IPR016161">
    <property type="entry name" value="Ald_DH/histidinol_DH"/>
</dbReference>
<comment type="caution">
    <text evidence="3">The sequence shown here is derived from an EMBL/GenBank/DDBJ whole genome shotgun (WGS) entry which is preliminary data.</text>
</comment>
<keyword evidence="1" id="KW-0560">Oxidoreductase</keyword>
<dbReference type="SUPFAM" id="SSF53720">
    <property type="entry name" value="ALDH-like"/>
    <property type="match status" value="1"/>
</dbReference>
<dbReference type="PANTHER" id="PTHR43217:SF1">
    <property type="entry name" value="SUCCINATE SEMIALDEHYDE DEHYDROGENASE [NAD(P)+] SAD"/>
    <property type="match status" value="1"/>
</dbReference>
<name>E6PJ33_9ZZZZ</name>
<dbReference type="GO" id="GO:0004777">
    <property type="term" value="F:succinate-semialdehyde dehydrogenase (NAD+) activity"/>
    <property type="evidence" value="ECO:0007669"/>
    <property type="project" value="TreeGrafter"/>
</dbReference>
<dbReference type="PANTHER" id="PTHR43217">
    <property type="entry name" value="SUCCINATE SEMIALDEHYDE DEHYDROGENASE [NAD(P)+] SAD"/>
    <property type="match status" value="1"/>
</dbReference>
<reference evidence="3" key="1">
    <citation type="submission" date="2009-10" db="EMBL/GenBank/DDBJ databases">
        <title>Diversity of trophic interactions inside an arsenic-rich microbial ecosystem.</title>
        <authorList>
            <person name="Bertin P.N."/>
            <person name="Heinrich-Salmeron A."/>
            <person name="Pelletier E."/>
            <person name="Goulhen-Chollet F."/>
            <person name="Arsene-Ploetze F."/>
            <person name="Gallien S."/>
            <person name="Calteau A."/>
            <person name="Vallenet D."/>
            <person name="Casiot C."/>
            <person name="Chane-Woon-Ming B."/>
            <person name="Giloteaux L."/>
            <person name="Barakat M."/>
            <person name="Bonnefoy V."/>
            <person name="Bruneel O."/>
            <person name="Chandler M."/>
            <person name="Cleiss J."/>
            <person name="Duran R."/>
            <person name="Elbaz-Poulichet F."/>
            <person name="Fonknechten N."/>
            <person name="Lauga B."/>
            <person name="Mornico D."/>
            <person name="Ortet P."/>
            <person name="Schaeffer C."/>
            <person name="Siguier P."/>
            <person name="Alexander Thil Smith A."/>
            <person name="Van Dorsselaer A."/>
            <person name="Weissenbach J."/>
            <person name="Medigue C."/>
            <person name="Le Paslier D."/>
        </authorList>
    </citation>
    <scope>NUCLEOTIDE SEQUENCE</scope>
</reference>
<feature type="domain" description="Aldehyde dehydrogenase" evidence="2">
    <location>
        <begin position="3"/>
        <end position="434"/>
    </location>
</feature>
<dbReference type="InterPro" id="IPR047110">
    <property type="entry name" value="GABD/Sad-like"/>
</dbReference>
<protein>
    <submittedName>
        <fullName evidence="3">Putative aldehyde dehydrogenase</fullName>
    </submittedName>
</protein>
<dbReference type="InterPro" id="IPR016162">
    <property type="entry name" value="Ald_DH_N"/>
</dbReference>
<dbReference type="PROSITE" id="PS00070">
    <property type="entry name" value="ALDEHYDE_DEHYDR_CYS"/>
    <property type="match status" value="1"/>
</dbReference>
<dbReference type="InterPro" id="IPR015590">
    <property type="entry name" value="Aldehyde_DH_dom"/>
</dbReference>
<gene>
    <name evidence="3" type="primary">yneI</name>
    <name evidence="3" type="ORF">CARN1_0955</name>
</gene>
<dbReference type="Gene3D" id="3.40.605.10">
    <property type="entry name" value="Aldehyde Dehydrogenase, Chain A, domain 1"/>
    <property type="match status" value="1"/>
</dbReference>
<proteinExistence type="predicted"/>
<organism evidence="3">
    <name type="scientific">mine drainage metagenome</name>
    <dbReference type="NCBI Taxonomy" id="410659"/>
    <lineage>
        <taxon>unclassified sequences</taxon>
        <taxon>metagenomes</taxon>
        <taxon>ecological metagenomes</taxon>
    </lineage>
</organism>
<dbReference type="EMBL" id="CABL01000019">
    <property type="protein sequence ID" value="CBH76475.1"/>
    <property type="molecule type" value="Genomic_DNA"/>
</dbReference>
<sequence>MTDERQLEAKLDAAREAGADWASRTPEERAAALATFADALLREREPLARLATETMGKPIVQARAEIEKSASAFRYYAEIAPRALATRTRSLDDDLQASIEYRPLGTLLAIMPWNFPYWQVARAIAPALAVGNAIALKHAPITARIGDAFERIAREAALPEGLVVAMEIDDERTDRAIGDPRIAAVTLTGSERAGRSVAAAAGAALKKVVLELGGSDAFLVLADADLDEAVRVGIASRYQNAGQSCIAAKRFIVEAPLYDRFCERFTAAAAALRVGDPFDEATEIGPMARADLRAELDRQVRESVAKGARLLLGGKALDMPGYFYAPTLLAEVRPGMPAFDDETFGPLAAIVRAENAKDALGLANRSRYGLGATIFRGDSEHARELAAALEVGTVAIGTMVASDPRLPFGGVKASGFGRELGEIALFEFANVQTIRFREERSSRAR</sequence>
<dbReference type="InterPro" id="IPR016160">
    <property type="entry name" value="Ald_DH_CS_CYS"/>
</dbReference>
<evidence type="ECO:0000259" key="2">
    <source>
        <dbReference type="Pfam" id="PF00171"/>
    </source>
</evidence>
<dbReference type="InterPro" id="IPR016163">
    <property type="entry name" value="Ald_DH_C"/>
</dbReference>
<evidence type="ECO:0000256" key="1">
    <source>
        <dbReference type="ARBA" id="ARBA00023002"/>
    </source>
</evidence>
<dbReference type="Gene3D" id="3.40.309.10">
    <property type="entry name" value="Aldehyde Dehydrogenase, Chain A, domain 2"/>
    <property type="match status" value="1"/>
</dbReference>